<feature type="region of interest" description="Disordered" evidence="1">
    <location>
        <begin position="1"/>
        <end position="40"/>
    </location>
</feature>
<evidence type="ECO:0000259" key="2">
    <source>
        <dbReference type="Pfam" id="PF03372"/>
    </source>
</evidence>
<feature type="region of interest" description="Disordered" evidence="1">
    <location>
        <begin position="71"/>
        <end position="128"/>
    </location>
</feature>
<feature type="compositionally biased region" description="Basic and acidic residues" evidence="1">
    <location>
        <begin position="19"/>
        <end position="29"/>
    </location>
</feature>
<name>A0A0F7S7M1_9BASI</name>
<feature type="compositionally biased region" description="Low complexity" evidence="1">
    <location>
        <begin position="1"/>
        <end position="16"/>
    </location>
</feature>
<proteinExistence type="predicted"/>
<dbReference type="SUPFAM" id="SSF56219">
    <property type="entry name" value="DNase I-like"/>
    <property type="match status" value="1"/>
</dbReference>
<protein>
    <recommendedName>
        <fullName evidence="2">Endonuclease/exonuclease/phosphatase domain-containing protein</fullName>
    </recommendedName>
</protein>
<feature type="compositionally biased region" description="Basic residues" evidence="1">
    <location>
        <begin position="106"/>
        <end position="124"/>
    </location>
</feature>
<evidence type="ECO:0000256" key="1">
    <source>
        <dbReference type="SAM" id="MobiDB-lite"/>
    </source>
</evidence>
<sequence length="671" mass="75526">MPPTRNRNAATPNPANESQLDRASRELAKSTEPAQDGIVPIYTGRHLWSGTRPPAPDQISPPLVAYEELPFPNSDRSKLPPSGLQRTRCLGRPDLLRRRPDSSSRHQSHGRAGLHYRRRRRWRRPQQGPRHSWLHQDWRCRVRTGLRRAPALVHHLPKRCYHVPPFQPLSSSLWLSNKLKRNGAARTTSTMAPPTKLASLSSSIAIVTWNCASLNYDDRIAALHDRSTALGKADIVFLQEMRLASPAALPQRNPFTALHHPVQTRAHQAVLGQDAGILLRNTRWQIEARDVQEYFTYARIRIPDSEPALGNHIRLLHLWSIHVPSSVDSQRAFWNADAPQLSRLDVSTLDSSTTAIVGADWNAVSSLVLDVYPSTVTAMKVPSGLLHQAGLVDVFRTLHPTATGFTRFHKVKNQIISARHLDGISITHNLVPHLNSIDTRPSLSDHSVVSVHLGTNRPRSDLGMGTWRIHRDAHRLPGFKLRIQQFAAQQPANVNHSPVASYFTFVERLRAAAATISASLSQRRQKEEAQRHLTLRQLSSLDIRHGDDTRAQFLHLLDRLRHLDAAISQTAVSQYRNLHEANMYRPTAWIIPRLESRSFAATPDLMDDQGTHSIIAAKLVAIHRFYTTLFTPKPRDRLSEEAGTILLGSINRRIKPATCHSLEAPFTVEEL</sequence>
<organism evidence="3 4">
    <name type="scientific">Sporisorium scitamineum</name>
    <dbReference type="NCBI Taxonomy" id="49012"/>
    <lineage>
        <taxon>Eukaryota</taxon>
        <taxon>Fungi</taxon>
        <taxon>Dikarya</taxon>
        <taxon>Basidiomycota</taxon>
        <taxon>Ustilaginomycotina</taxon>
        <taxon>Ustilaginomycetes</taxon>
        <taxon>Ustilaginales</taxon>
        <taxon>Ustilaginaceae</taxon>
        <taxon>Sporisorium</taxon>
    </lineage>
</organism>
<dbReference type="AlphaFoldDB" id="A0A0F7S7M1"/>
<dbReference type="Gene3D" id="3.60.10.10">
    <property type="entry name" value="Endonuclease/exonuclease/phosphatase"/>
    <property type="match status" value="1"/>
</dbReference>
<dbReference type="InterPro" id="IPR005135">
    <property type="entry name" value="Endo/exonuclease/phosphatase"/>
</dbReference>
<keyword evidence="4" id="KW-1185">Reference proteome</keyword>
<feature type="compositionally biased region" description="Basic and acidic residues" evidence="1">
    <location>
        <begin position="94"/>
        <end position="104"/>
    </location>
</feature>
<feature type="domain" description="Endonuclease/exonuclease/phosphatase" evidence="2">
    <location>
        <begin position="207"/>
        <end position="366"/>
    </location>
</feature>
<reference evidence="4" key="1">
    <citation type="submission" date="2014-06" db="EMBL/GenBank/DDBJ databases">
        <authorList>
            <person name="Berkman P.J."/>
        </authorList>
    </citation>
    <scope>NUCLEOTIDE SEQUENCE [LARGE SCALE GENOMIC DNA]</scope>
</reference>
<gene>
    <name evidence="3" type="primary">SSCI14530.1</name>
</gene>
<dbReference type="EMBL" id="CCFA01000756">
    <property type="protein sequence ID" value="CDW96678.1"/>
    <property type="molecule type" value="Genomic_DNA"/>
</dbReference>
<dbReference type="Proteomes" id="UP000242770">
    <property type="component" value="Unassembled WGS sequence"/>
</dbReference>
<accession>A0A0F7S7M1</accession>
<evidence type="ECO:0000313" key="4">
    <source>
        <dbReference type="Proteomes" id="UP000242770"/>
    </source>
</evidence>
<dbReference type="Pfam" id="PF03372">
    <property type="entry name" value="Exo_endo_phos"/>
    <property type="match status" value="1"/>
</dbReference>
<evidence type="ECO:0000313" key="3">
    <source>
        <dbReference type="EMBL" id="CDW96678.1"/>
    </source>
</evidence>
<dbReference type="GO" id="GO:0003824">
    <property type="term" value="F:catalytic activity"/>
    <property type="evidence" value="ECO:0007669"/>
    <property type="project" value="InterPro"/>
</dbReference>
<dbReference type="InterPro" id="IPR036691">
    <property type="entry name" value="Endo/exonu/phosph_ase_sf"/>
</dbReference>